<accession>A0A8J3YMH9</accession>
<comment type="caution">
    <text evidence="2">The sequence shown here is derived from an EMBL/GenBank/DDBJ whole genome shotgun (WGS) entry which is preliminary data.</text>
</comment>
<keyword evidence="3" id="KW-1185">Reference proteome</keyword>
<dbReference type="Proteomes" id="UP000619260">
    <property type="component" value="Unassembled WGS sequence"/>
</dbReference>
<evidence type="ECO:0000313" key="2">
    <source>
        <dbReference type="EMBL" id="GIJ47102.1"/>
    </source>
</evidence>
<dbReference type="RefSeq" id="WP_203900614.1">
    <property type="nucleotide sequence ID" value="NZ_BOPF01000013.1"/>
</dbReference>
<evidence type="ECO:0000256" key="1">
    <source>
        <dbReference type="SAM" id="Phobius"/>
    </source>
</evidence>
<protein>
    <submittedName>
        <fullName evidence="2">Uncharacterized protein</fullName>
    </submittedName>
</protein>
<gene>
    <name evidence="2" type="ORF">Val02_39880</name>
</gene>
<keyword evidence="1" id="KW-1133">Transmembrane helix</keyword>
<dbReference type="EMBL" id="BOPF01000013">
    <property type="protein sequence ID" value="GIJ47102.1"/>
    <property type="molecule type" value="Genomic_DNA"/>
</dbReference>
<dbReference type="InterPro" id="IPR046549">
    <property type="entry name" value="DUF6703"/>
</dbReference>
<reference evidence="2" key="1">
    <citation type="submission" date="2021-01" db="EMBL/GenBank/DDBJ databases">
        <title>Whole genome shotgun sequence of Virgisporangium aliadipatigenens NBRC 105644.</title>
        <authorList>
            <person name="Komaki H."/>
            <person name="Tamura T."/>
        </authorList>
    </citation>
    <scope>NUCLEOTIDE SEQUENCE</scope>
    <source>
        <strain evidence="2">NBRC 105644</strain>
    </source>
</reference>
<dbReference type="Pfam" id="PF20444">
    <property type="entry name" value="DUF6703"/>
    <property type="match status" value="1"/>
</dbReference>
<feature type="transmembrane region" description="Helical" evidence="1">
    <location>
        <begin position="12"/>
        <end position="45"/>
    </location>
</feature>
<keyword evidence="1" id="KW-0472">Membrane</keyword>
<sequence>MLKKLNPTNVFLITLALILLSLFTPGPLGGLLLLVVAGLSGWLLMSTWSRLDPMSRGIRLAILGLIVIIAVQRFI</sequence>
<keyword evidence="1" id="KW-0812">Transmembrane</keyword>
<evidence type="ECO:0000313" key="3">
    <source>
        <dbReference type="Proteomes" id="UP000619260"/>
    </source>
</evidence>
<dbReference type="AlphaFoldDB" id="A0A8J3YMH9"/>
<name>A0A8J3YMH9_9ACTN</name>
<organism evidence="2 3">
    <name type="scientific">Virgisporangium aliadipatigenens</name>
    <dbReference type="NCBI Taxonomy" id="741659"/>
    <lineage>
        <taxon>Bacteria</taxon>
        <taxon>Bacillati</taxon>
        <taxon>Actinomycetota</taxon>
        <taxon>Actinomycetes</taxon>
        <taxon>Micromonosporales</taxon>
        <taxon>Micromonosporaceae</taxon>
        <taxon>Virgisporangium</taxon>
    </lineage>
</organism>
<proteinExistence type="predicted"/>
<feature type="transmembrane region" description="Helical" evidence="1">
    <location>
        <begin position="57"/>
        <end position="74"/>
    </location>
</feature>